<evidence type="ECO:0000256" key="4">
    <source>
        <dbReference type="ARBA" id="ARBA00022984"/>
    </source>
</evidence>
<dbReference type="CDD" id="cd16913">
    <property type="entry name" value="YkuD_like"/>
    <property type="match status" value="1"/>
</dbReference>
<dbReference type="SUPFAM" id="SSF141523">
    <property type="entry name" value="L,D-transpeptidase catalytic domain-like"/>
    <property type="match status" value="1"/>
</dbReference>
<gene>
    <name evidence="7" type="ORF">UFOPK3376_00736</name>
</gene>
<keyword evidence="5" id="KW-0961">Cell wall biogenesis/degradation</keyword>
<evidence type="ECO:0000256" key="1">
    <source>
        <dbReference type="ARBA" id="ARBA00004752"/>
    </source>
</evidence>
<dbReference type="Pfam" id="PF03734">
    <property type="entry name" value="YkuD"/>
    <property type="match status" value="1"/>
</dbReference>
<dbReference type="AlphaFoldDB" id="A0A6J7DFX0"/>
<dbReference type="InterPro" id="IPR036365">
    <property type="entry name" value="PGBD-like_sf"/>
</dbReference>
<dbReference type="GO" id="GO:0008360">
    <property type="term" value="P:regulation of cell shape"/>
    <property type="evidence" value="ECO:0007669"/>
    <property type="project" value="UniProtKB-KW"/>
</dbReference>
<dbReference type="GO" id="GO:0009252">
    <property type="term" value="P:peptidoglycan biosynthetic process"/>
    <property type="evidence" value="ECO:0007669"/>
    <property type="project" value="UniProtKB-UniPathway"/>
</dbReference>
<keyword evidence="4" id="KW-0573">Peptidoglycan synthesis</keyword>
<comment type="pathway">
    <text evidence="1">Cell wall biogenesis; peptidoglycan biosynthesis.</text>
</comment>
<accession>A0A6J7DFX0</accession>
<dbReference type="EMBL" id="CAFBLP010000013">
    <property type="protein sequence ID" value="CAB4869527.1"/>
    <property type="molecule type" value="Genomic_DNA"/>
</dbReference>
<feature type="domain" description="L,D-TPase catalytic" evidence="6">
    <location>
        <begin position="528"/>
        <end position="654"/>
    </location>
</feature>
<organism evidence="7">
    <name type="scientific">freshwater metagenome</name>
    <dbReference type="NCBI Taxonomy" id="449393"/>
    <lineage>
        <taxon>unclassified sequences</taxon>
        <taxon>metagenomes</taxon>
        <taxon>ecological metagenomes</taxon>
    </lineage>
</organism>
<keyword evidence="2" id="KW-0808">Transferase</keyword>
<dbReference type="InterPro" id="IPR036366">
    <property type="entry name" value="PGBDSf"/>
</dbReference>
<dbReference type="GO" id="GO:0071555">
    <property type="term" value="P:cell wall organization"/>
    <property type="evidence" value="ECO:0007669"/>
    <property type="project" value="UniProtKB-KW"/>
</dbReference>
<reference evidence="7" key="1">
    <citation type="submission" date="2020-05" db="EMBL/GenBank/DDBJ databases">
        <authorList>
            <person name="Chiriac C."/>
            <person name="Salcher M."/>
            <person name="Ghai R."/>
            <person name="Kavagutti S V."/>
        </authorList>
    </citation>
    <scope>NUCLEOTIDE SEQUENCE</scope>
</reference>
<dbReference type="InterPro" id="IPR005490">
    <property type="entry name" value="LD_TPept_cat_dom"/>
</dbReference>
<dbReference type="Gene3D" id="1.10.101.10">
    <property type="entry name" value="PGBD-like superfamily/PGBD"/>
    <property type="match status" value="1"/>
</dbReference>
<evidence type="ECO:0000256" key="3">
    <source>
        <dbReference type="ARBA" id="ARBA00022960"/>
    </source>
</evidence>
<proteinExistence type="predicted"/>
<evidence type="ECO:0000313" key="7">
    <source>
        <dbReference type="EMBL" id="CAB4869527.1"/>
    </source>
</evidence>
<evidence type="ECO:0000259" key="6">
    <source>
        <dbReference type="PROSITE" id="PS52029"/>
    </source>
</evidence>
<dbReference type="UniPathway" id="UPA00219"/>
<sequence>MRRHTPRVCAALVGALLLPMLALITTSIAPASAVAAGSAFHALAEPQRLADTRDTGALARGGVLTVTVTGDAPLPTPGSIVAAVLNVTVVGPAAIGYWTVYPHNTTRPMASSLNVDGVGAFFGGGLALANMVTVPVGPSGTVDIFTSGGGDVVVDMLGSYTTPAGATTSGRFVPLAAPSRMLDTRNNASAFGLGETRTYALPAAVGAASAVLNVTTIGNAPGPWVVFPGGTSQPATSNLNTMYGEQVVSNQVIVPVDASGRFSVFSAPGGDLILDVIGTFTGIGAPSSTEGLFVPLSTPTRFFDSRDGALNPLGGGQRLLPGWDVEVAAGTNTAINRNDVLAVVLNLTVTDTFDSGYISVTPAGSTNPAAKSRTTSSMNVAWPAQTLAHHVMVPVSARGFDIFAQNPTHALADVSGFYIGTPLAAPFGAPQNVDPTPVFCAGFSSEAILGSATGATGPNIALLQQRLLDLGFWNGGPDGSFGWSTQQAVMAYQKWNHLTPRGYVDAATARSLNWPNCRPSAGVTNGGDLLEVDKGRQVGLFLHNGKVVWALNVSTGGGYYYEADNALTGARITGTAITDNGTFHVYRVSDQAAYKGTLGTLYRPRFVVGGIAVHGAPNVPSYPASHGCIRVSNPAMDMIWATNLLPMGATVVIHD</sequence>
<dbReference type="GO" id="GO:0016740">
    <property type="term" value="F:transferase activity"/>
    <property type="evidence" value="ECO:0007669"/>
    <property type="project" value="UniProtKB-KW"/>
</dbReference>
<name>A0A6J7DFX0_9ZZZZ</name>
<dbReference type="Pfam" id="PF01471">
    <property type="entry name" value="PG_binding_1"/>
    <property type="match status" value="1"/>
</dbReference>
<dbReference type="SUPFAM" id="SSF47090">
    <property type="entry name" value="PGBD-like"/>
    <property type="match status" value="1"/>
</dbReference>
<evidence type="ECO:0000256" key="5">
    <source>
        <dbReference type="ARBA" id="ARBA00023316"/>
    </source>
</evidence>
<dbReference type="PROSITE" id="PS52029">
    <property type="entry name" value="LD_TPASE"/>
    <property type="match status" value="1"/>
</dbReference>
<evidence type="ECO:0000256" key="2">
    <source>
        <dbReference type="ARBA" id="ARBA00022679"/>
    </source>
</evidence>
<keyword evidence="3" id="KW-0133">Cell shape</keyword>
<dbReference type="InterPro" id="IPR002477">
    <property type="entry name" value="Peptidoglycan-bd-like"/>
</dbReference>
<protein>
    <submittedName>
        <fullName evidence="7">Unannotated protein</fullName>
    </submittedName>
</protein>
<dbReference type="InterPro" id="IPR038063">
    <property type="entry name" value="Transpep_catalytic_dom"/>
</dbReference>
<dbReference type="Gene3D" id="2.40.440.10">
    <property type="entry name" value="L,D-transpeptidase catalytic domain-like"/>
    <property type="match status" value="1"/>
</dbReference>